<accession>A0ABS5J8Z6</accession>
<comment type="caution">
    <text evidence="2">The sequence shown here is derived from an EMBL/GenBank/DDBJ whole genome shotgun (WGS) entry which is preliminary data.</text>
</comment>
<protein>
    <submittedName>
        <fullName evidence="2">Alpha-galactosidase</fullName>
    </submittedName>
</protein>
<dbReference type="Gene3D" id="2.70.98.60">
    <property type="entry name" value="alpha-galactosidase from lactobacil brevis"/>
    <property type="match status" value="1"/>
</dbReference>
<dbReference type="Proteomes" id="UP000676386">
    <property type="component" value="Unassembled WGS sequence"/>
</dbReference>
<reference evidence="2 3" key="1">
    <citation type="submission" date="2021-04" db="EMBL/GenBank/DDBJ databases">
        <title>Chitinophaga sp. nov., isolated from the rhizosphere soil.</title>
        <authorList>
            <person name="He S."/>
        </authorList>
    </citation>
    <scope>NUCLEOTIDE SEQUENCE [LARGE SCALE GENOMIC DNA]</scope>
    <source>
        <strain evidence="2 3">2R12</strain>
    </source>
</reference>
<evidence type="ECO:0000313" key="3">
    <source>
        <dbReference type="Proteomes" id="UP000676386"/>
    </source>
</evidence>
<gene>
    <name evidence="2" type="ORF">KE626_30375</name>
</gene>
<feature type="signal peptide" evidence="1">
    <location>
        <begin position="1"/>
        <end position="21"/>
    </location>
</feature>
<organism evidence="2 3">
    <name type="scientific">Chitinophaga hostae</name>
    <dbReference type="NCBI Taxonomy" id="2831022"/>
    <lineage>
        <taxon>Bacteria</taxon>
        <taxon>Pseudomonadati</taxon>
        <taxon>Bacteroidota</taxon>
        <taxon>Chitinophagia</taxon>
        <taxon>Chitinophagales</taxon>
        <taxon>Chitinophagaceae</taxon>
        <taxon>Chitinophaga</taxon>
    </lineage>
</organism>
<sequence length="719" mass="80241">MKKTNLLLVLVTCLYSASIQAQVKPPAKDWLINNQPYKAAVTENGKEITLSNGLLSRSFRITPNVICTDYRNLVSGEQLLRAVKPEARITVNGHDYMIGGASGQAQQAYLLPAWLDQLKAGASDFMYAGHEVTGIAPYLKWNARNWCSNPKQPTGKSLVFSYKAQAPELKGLLVKVHYDIFDGIPLLSKWLEITNQSGQPVKLQQVVNEILATPEEESAVVGSVTKMQVPHGIYLESNHSFNNAMKANLSDQSTHWKTDSTYTSQVNYDYQTPCLLEVYPNVPVGIAMAAGERFESIRTYELLIDGYDRERNGLAKRRMYRTIAPWTTENPIFMHLVSTNPVKVKAIIDQCAETGYEGVILSFGSGLNMEDTSAVNIAKFKDLADYAHRKKVLLGGYSLFSSRRISDEDDVISPATGKPGGAFFGNAPCLGSKWGLSYLQKINYFIGATGFDIFENDGPYPGDVCASTTHPGHTGVDDSQWKQMLLQKGLYHSLNEKGIYVNAPDWYFMDGTNKIALGYREVNFSLPRAEQLILNRQNIFDGTWEKTPAMSWGFVPLSEYQGGGAAATLEPLKDHLDAYEQLMVQYYGAGVQACYRGPRLYDTDSTKALVKNMISWYKKYRDILNTDVIHLRRADGRDWDGIMHVSAQLPQKAMIMLYNPTTAPITRELALPMYYSGATQSVRIREKEGVAKAYSLDRNYNAHVKVTIPAAGYTWLVAE</sequence>
<keyword evidence="1" id="KW-0732">Signal</keyword>
<feature type="chain" id="PRO_5047526995" evidence="1">
    <location>
        <begin position="22"/>
        <end position="719"/>
    </location>
</feature>
<dbReference type="EMBL" id="JAGTXB010000024">
    <property type="protein sequence ID" value="MBS0031676.1"/>
    <property type="molecule type" value="Genomic_DNA"/>
</dbReference>
<keyword evidence="3" id="KW-1185">Reference proteome</keyword>
<evidence type="ECO:0000256" key="1">
    <source>
        <dbReference type="SAM" id="SignalP"/>
    </source>
</evidence>
<proteinExistence type="predicted"/>
<name>A0ABS5J8Z6_9BACT</name>
<dbReference type="InterPro" id="IPR038417">
    <property type="entry name" value="Alpga-gal_N_sf"/>
</dbReference>
<dbReference type="RefSeq" id="WP_211976839.1">
    <property type="nucleotide sequence ID" value="NZ_CBFHAM010000032.1"/>
</dbReference>
<evidence type="ECO:0000313" key="2">
    <source>
        <dbReference type="EMBL" id="MBS0031676.1"/>
    </source>
</evidence>